<evidence type="ECO:0000313" key="20">
    <source>
        <dbReference type="Proteomes" id="UP000007264"/>
    </source>
</evidence>
<dbReference type="InterPro" id="IPR036621">
    <property type="entry name" value="Anticodon-bd_dom_sf"/>
</dbReference>
<organism evidence="19 20">
    <name type="scientific">Coccomyxa subellipsoidea (strain C-169)</name>
    <name type="common">Green microalga</name>
    <dbReference type="NCBI Taxonomy" id="574566"/>
    <lineage>
        <taxon>Eukaryota</taxon>
        <taxon>Viridiplantae</taxon>
        <taxon>Chlorophyta</taxon>
        <taxon>core chlorophytes</taxon>
        <taxon>Trebouxiophyceae</taxon>
        <taxon>Trebouxiophyceae incertae sedis</taxon>
        <taxon>Coccomyxaceae</taxon>
        <taxon>Coccomyxa</taxon>
        <taxon>Coccomyxa subellipsoidea</taxon>
    </lineage>
</organism>
<dbReference type="InterPro" id="IPR033731">
    <property type="entry name" value="GlyRS-like_core"/>
</dbReference>
<dbReference type="InterPro" id="IPR002315">
    <property type="entry name" value="tRNA-synt_gly"/>
</dbReference>
<evidence type="ECO:0000256" key="17">
    <source>
        <dbReference type="ARBA" id="ARBA00049523"/>
    </source>
</evidence>
<evidence type="ECO:0000256" key="8">
    <source>
        <dbReference type="ARBA" id="ARBA00022598"/>
    </source>
</evidence>
<proteinExistence type="inferred from homology"/>
<evidence type="ECO:0000256" key="10">
    <source>
        <dbReference type="ARBA" id="ARBA00022741"/>
    </source>
</evidence>
<dbReference type="RefSeq" id="XP_005644380.1">
    <property type="nucleotide sequence ID" value="XM_005644323.1"/>
</dbReference>
<dbReference type="PRINTS" id="PR01043">
    <property type="entry name" value="TRNASYNTHGLY"/>
</dbReference>
<comment type="subunit">
    <text evidence="4">Homodimer.</text>
</comment>
<evidence type="ECO:0000256" key="3">
    <source>
        <dbReference type="ARBA" id="ARBA00008226"/>
    </source>
</evidence>
<comment type="caution">
    <text evidence="19">The sequence shown here is derived from an EMBL/GenBank/DDBJ whole genome shotgun (WGS) entry which is preliminary data.</text>
</comment>
<dbReference type="Gene3D" id="3.30.720.200">
    <property type="match status" value="1"/>
</dbReference>
<dbReference type="InterPro" id="IPR002314">
    <property type="entry name" value="aa-tRNA-synt_IIb"/>
</dbReference>
<keyword evidence="7" id="KW-0963">Cytoplasm</keyword>
<keyword evidence="14" id="KW-0966">Cell projection</keyword>
<dbReference type="KEGG" id="csl:COCSUDRAFT_54477"/>
<comment type="catalytic activity">
    <reaction evidence="17">
        <text>tRNA(Gly) + glycine + ATP = glycyl-tRNA(Gly) + AMP + diphosphate</text>
        <dbReference type="Rhea" id="RHEA:16013"/>
        <dbReference type="Rhea" id="RHEA-COMP:9664"/>
        <dbReference type="Rhea" id="RHEA-COMP:9683"/>
        <dbReference type="ChEBI" id="CHEBI:30616"/>
        <dbReference type="ChEBI" id="CHEBI:33019"/>
        <dbReference type="ChEBI" id="CHEBI:57305"/>
        <dbReference type="ChEBI" id="CHEBI:78442"/>
        <dbReference type="ChEBI" id="CHEBI:78522"/>
        <dbReference type="ChEBI" id="CHEBI:456215"/>
        <dbReference type="EC" id="6.1.1.14"/>
    </reaction>
    <physiologicalReaction direction="left-to-right" evidence="17">
        <dbReference type="Rhea" id="RHEA:16014"/>
    </physiologicalReaction>
</comment>
<dbReference type="SUPFAM" id="SSF55681">
    <property type="entry name" value="Class II aaRS and biotin synthetases"/>
    <property type="match status" value="1"/>
</dbReference>
<dbReference type="Gene3D" id="3.30.930.10">
    <property type="entry name" value="Bira Bifunctional Protein, Domain 2"/>
    <property type="match status" value="1"/>
</dbReference>
<keyword evidence="11" id="KW-0067">ATP-binding</keyword>
<dbReference type="Proteomes" id="UP000007264">
    <property type="component" value="Unassembled WGS sequence"/>
</dbReference>
<dbReference type="InterPro" id="IPR004154">
    <property type="entry name" value="Anticodon-bd"/>
</dbReference>
<dbReference type="SUPFAM" id="SSF52954">
    <property type="entry name" value="Class II aaRS ABD-related"/>
    <property type="match status" value="1"/>
</dbReference>
<dbReference type="GO" id="GO:0005524">
    <property type="term" value="F:ATP binding"/>
    <property type="evidence" value="ECO:0007669"/>
    <property type="project" value="UniProtKB-KW"/>
</dbReference>
<sequence>MASAAKAAVEAVQDGVKKLAVKEGSTNVLERRLFFIPSFKIYGSVAGFYDFGPPGCAIKQNVTQLWRQHFILEESMLEVECPAVTPEAVLKASGHVDRFTDFMVTDAKTGDCHRADHLLKAALEALLEDPKAGLMPEKKSEAEDVLARIDELDGPGLGAALTKYGVKAPETKNDISAPFPFNLMFKTSIGPKGDTVGYLRPETAQGIFVNFKDLLYYNGGKLPFAAAQIGQSYRNEISPRAGLLRVREFTQAEIEHFVNPDDKDHPKFASVQDVTPLLFSCALQTNEAKRPEAMSLGDAVAQKIIANQTLAYFIGRTYLFLVGIGIASERLRFRQHLPNEMAHYAEDCWDAEVECSYGWVECVGLADRSAYDLRAHSAASKTPLEAYEKFAEPRYEQVLVAKPNKAAIGKQFKKEGKPLQESLDALTQEDAACIKKSFDEGKPATVSAGGRDFEVTPALLDIKQEEQKLSGRKFTPSVIEPSFGIGRIIYCMFEHAYYARESNEDKSVFRFKAAVAPLKAAVFPLVQQPELNATARSISAALTRAGLANTVDTTGTTIGKRYARTDELGVPYDITVDRTTIDGDGSVTLRERDTTAQVRVHQDAVAELVQQLVTGAVTWQMVLDTHPAQQPAAEDNT</sequence>
<evidence type="ECO:0000256" key="15">
    <source>
        <dbReference type="ARBA" id="ARBA00030057"/>
    </source>
</evidence>
<evidence type="ECO:0000256" key="2">
    <source>
        <dbReference type="ARBA" id="ARBA00004496"/>
    </source>
</evidence>
<dbReference type="OrthoDB" id="57698at2759"/>
<dbReference type="NCBIfam" id="TIGR00389">
    <property type="entry name" value="glyS_dimeric"/>
    <property type="match status" value="1"/>
</dbReference>
<dbReference type="GO" id="GO:0070150">
    <property type="term" value="P:mitochondrial glycyl-tRNA aminoacylation"/>
    <property type="evidence" value="ECO:0007669"/>
    <property type="project" value="TreeGrafter"/>
</dbReference>
<comment type="catalytic activity">
    <reaction evidence="16">
        <text>2 ATP + H(+) = P(1),P(4)-bis(5'-adenosyl) tetraphosphate + diphosphate</text>
        <dbReference type="Rhea" id="RHEA:34935"/>
        <dbReference type="ChEBI" id="CHEBI:15378"/>
        <dbReference type="ChEBI" id="CHEBI:30616"/>
        <dbReference type="ChEBI" id="CHEBI:33019"/>
        <dbReference type="ChEBI" id="CHEBI:58141"/>
    </reaction>
    <physiologicalReaction direction="left-to-right" evidence="16">
        <dbReference type="Rhea" id="RHEA:34936"/>
    </physiologicalReaction>
</comment>
<keyword evidence="12" id="KW-0648">Protein biosynthesis</keyword>
<dbReference type="InterPro" id="IPR045864">
    <property type="entry name" value="aa-tRNA-synth_II/BPL/LPL"/>
</dbReference>
<evidence type="ECO:0000256" key="5">
    <source>
        <dbReference type="ARBA" id="ARBA00012829"/>
    </source>
</evidence>
<dbReference type="Gene3D" id="3.30.40.230">
    <property type="match status" value="1"/>
</dbReference>
<dbReference type="EMBL" id="AGSI01000017">
    <property type="protein sequence ID" value="EIE19836.1"/>
    <property type="molecule type" value="Genomic_DNA"/>
</dbReference>
<dbReference type="PANTHER" id="PTHR10745:SF0">
    <property type="entry name" value="GLYCINE--TRNA LIGASE"/>
    <property type="match status" value="1"/>
</dbReference>
<dbReference type="GO" id="GO:0004820">
    <property type="term" value="F:glycine-tRNA ligase activity"/>
    <property type="evidence" value="ECO:0007669"/>
    <property type="project" value="UniProtKB-EC"/>
</dbReference>
<evidence type="ECO:0000256" key="6">
    <source>
        <dbReference type="ARBA" id="ARBA00019404"/>
    </source>
</evidence>
<dbReference type="eggNOG" id="KOG2298">
    <property type="taxonomic scope" value="Eukaryota"/>
</dbReference>
<dbReference type="GeneID" id="17037809"/>
<dbReference type="FunFam" id="3.40.50.800:FF:000004">
    <property type="entry name" value="Glycine--tRNA ligase 2"/>
    <property type="match status" value="1"/>
</dbReference>
<evidence type="ECO:0000256" key="9">
    <source>
        <dbReference type="ARBA" id="ARBA00022679"/>
    </source>
</evidence>
<dbReference type="InterPro" id="IPR027031">
    <property type="entry name" value="Gly-tRNA_synthase/POLG2"/>
</dbReference>
<accession>I0YN67</accession>
<dbReference type="PANTHER" id="PTHR10745">
    <property type="entry name" value="GLYCYL-TRNA SYNTHETASE/DNA POLYMERASE SUBUNIT GAMMA-2"/>
    <property type="match status" value="1"/>
</dbReference>
<dbReference type="Pfam" id="PF00587">
    <property type="entry name" value="tRNA-synt_2b"/>
    <property type="match status" value="1"/>
</dbReference>
<dbReference type="NCBIfam" id="NF003211">
    <property type="entry name" value="PRK04173.1"/>
    <property type="match status" value="1"/>
</dbReference>
<dbReference type="Gene3D" id="3.40.50.800">
    <property type="entry name" value="Anticodon-binding domain"/>
    <property type="match status" value="1"/>
</dbReference>
<keyword evidence="8" id="KW-0436">Ligase</keyword>
<dbReference type="FunFam" id="3.30.930.10:FF:000010">
    <property type="entry name" value="Glycyl-tRNA synthetase 1"/>
    <property type="match status" value="1"/>
</dbReference>
<dbReference type="AlphaFoldDB" id="I0YN67"/>
<evidence type="ECO:0000256" key="1">
    <source>
        <dbReference type="ARBA" id="ARBA00004489"/>
    </source>
</evidence>
<evidence type="ECO:0000256" key="11">
    <source>
        <dbReference type="ARBA" id="ARBA00022840"/>
    </source>
</evidence>
<evidence type="ECO:0000256" key="13">
    <source>
        <dbReference type="ARBA" id="ARBA00023146"/>
    </source>
</evidence>
<evidence type="ECO:0000256" key="7">
    <source>
        <dbReference type="ARBA" id="ARBA00022490"/>
    </source>
</evidence>
<feature type="domain" description="Aminoacyl-transfer RNA synthetases class-II family profile" evidence="18">
    <location>
        <begin position="23"/>
        <end position="524"/>
    </location>
</feature>
<dbReference type="InterPro" id="IPR006195">
    <property type="entry name" value="aa-tRNA-synth_II"/>
</dbReference>
<keyword evidence="9" id="KW-0808">Transferase</keyword>
<protein>
    <recommendedName>
        <fullName evidence="6">Glycine--tRNA ligase</fullName>
        <ecNumber evidence="5">6.1.1.14</ecNumber>
    </recommendedName>
    <alternativeName>
        <fullName evidence="15">Diadenosine tetraphosphate synthetase</fullName>
    </alternativeName>
</protein>
<dbReference type="FunFam" id="3.30.720.200:FF:000001">
    <property type="entry name" value="Glycine--tRNA ligase 2"/>
    <property type="match status" value="1"/>
</dbReference>
<comment type="similarity">
    <text evidence="3">Belongs to the class-II aminoacyl-tRNA synthetase family.</text>
</comment>
<keyword evidence="13" id="KW-0030">Aminoacyl-tRNA synthetase</keyword>
<dbReference type="FunFam" id="3.30.930.10:FF:000158">
    <property type="entry name" value="Glycyl-tRNA synthetase"/>
    <property type="match status" value="1"/>
</dbReference>
<evidence type="ECO:0000313" key="19">
    <source>
        <dbReference type="EMBL" id="EIE19836.1"/>
    </source>
</evidence>
<evidence type="ECO:0000259" key="18">
    <source>
        <dbReference type="PROSITE" id="PS50862"/>
    </source>
</evidence>
<dbReference type="STRING" id="574566.I0YN67"/>
<keyword evidence="20" id="KW-1185">Reference proteome</keyword>
<dbReference type="FunFam" id="3.30.40.230:FF:000001">
    <property type="entry name" value="Glycine--tRNA ligase"/>
    <property type="match status" value="1"/>
</dbReference>
<evidence type="ECO:0000256" key="12">
    <source>
        <dbReference type="ARBA" id="ARBA00022917"/>
    </source>
</evidence>
<evidence type="ECO:0000256" key="4">
    <source>
        <dbReference type="ARBA" id="ARBA00011738"/>
    </source>
</evidence>
<comment type="subcellular location">
    <subcellularLocation>
        <location evidence="1">Cell projection</location>
        <location evidence="1">Axon</location>
    </subcellularLocation>
    <subcellularLocation>
        <location evidence="2">Cytoplasm</location>
    </subcellularLocation>
</comment>
<dbReference type="Pfam" id="PF03129">
    <property type="entry name" value="HGTP_anticodon"/>
    <property type="match status" value="1"/>
</dbReference>
<dbReference type="PROSITE" id="PS50862">
    <property type="entry name" value="AA_TRNA_LIGASE_II"/>
    <property type="match status" value="1"/>
</dbReference>
<dbReference type="GO" id="GO:0016740">
    <property type="term" value="F:transferase activity"/>
    <property type="evidence" value="ECO:0007669"/>
    <property type="project" value="UniProtKB-KW"/>
</dbReference>
<reference evidence="19 20" key="1">
    <citation type="journal article" date="2012" name="Genome Biol.">
        <title>The genome of the polar eukaryotic microalga coccomyxa subellipsoidea reveals traits of cold adaptation.</title>
        <authorList>
            <person name="Blanc G."/>
            <person name="Agarkova I."/>
            <person name="Grimwood J."/>
            <person name="Kuo A."/>
            <person name="Brueggeman A."/>
            <person name="Dunigan D."/>
            <person name="Gurnon J."/>
            <person name="Ladunga I."/>
            <person name="Lindquist E."/>
            <person name="Lucas S."/>
            <person name="Pangilinan J."/>
            <person name="Proschold T."/>
            <person name="Salamov A."/>
            <person name="Schmutz J."/>
            <person name="Weeks D."/>
            <person name="Yamada T."/>
            <person name="Claverie J.M."/>
            <person name="Grigoriev I."/>
            <person name="Van Etten J."/>
            <person name="Lomsadze A."/>
            <person name="Borodovsky M."/>
        </authorList>
    </citation>
    <scope>NUCLEOTIDE SEQUENCE [LARGE SCALE GENOMIC DNA]</scope>
    <source>
        <strain evidence="19 20">C-169</strain>
    </source>
</reference>
<evidence type="ECO:0000256" key="14">
    <source>
        <dbReference type="ARBA" id="ARBA00023273"/>
    </source>
</evidence>
<gene>
    <name evidence="19" type="ORF">COCSUDRAFT_54477</name>
</gene>
<keyword evidence="10" id="KW-0547">Nucleotide-binding</keyword>
<dbReference type="EC" id="6.1.1.14" evidence="5"/>
<evidence type="ECO:0000256" key="16">
    <source>
        <dbReference type="ARBA" id="ARBA00048436"/>
    </source>
</evidence>
<dbReference type="CDD" id="cd00774">
    <property type="entry name" value="GlyRS-like_core"/>
    <property type="match status" value="1"/>
</dbReference>
<dbReference type="GO" id="GO:0005739">
    <property type="term" value="C:mitochondrion"/>
    <property type="evidence" value="ECO:0007669"/>
    <property type="project" value="TreeGrafter"/>
</dbReference>
<name>I0YN67_COCSC</name>